<comment type="caution">
    <text evidence="1">The sequence shown here is derived from an EMBL/GenBank/DDBJ whole genome shotgun (WGS) entry which is preliminary data.</text>
</comment>
<dbReference type="EMBL" id="BKCJ011465581">
    <property type="protein sequence ID" value="GFD35978.1"/>
    <property type="molecule type" value="Genomic_DNA"/>
</dbReference>
<feature type="non-terminal residue" evidence="1">
    <location>
        <position position="1"/>
    </location>
</feature>
<dbReference type="PANTHER" id="PTHR11439">
    <property type="entry name" value="GAG-POL-RELATED RETROTRANSPOSON"/>
    <property type="match status" value="1"/>
</dbReference>
<evidence type="ECO:0000313" key="1">
    <source>
        <dbReference type="EMBL" id="GFD35978.1"/>
    </source>
</evidence>
<dbReference type="PANTHER" id="PTHR11439:SF495">
    <property type="entry name" value="REVERSE TRANSCRIPTASE, RNA-DEPENDENT DNA POLYMERASE-RELATED"/>
    <property type="match status" value="1"/>
</dbReference>
<feature type="non-terminal residue" evidence="1">
    <location>
        <position position="121"/>
    </location>
</feature>
<name>A0A699VRA3_TANCI</name>
<reference evidence="1" key="1">
    <citation type="journal article" date="2019" name="Sci. Rep.">
        <title>Draft genome of Tanacetum cinerariifolium, the natural source of mosquito coil.</title>
        <authorList>
            <person name="Yamashiro T."/>
            <person name="Shiraishi A."/>
            <person name="Satake H."/>
            <person name="Nakayama K."/>
        </authorList>
    </citation>
    <scope>NUCLEOTIDE SEQUENCE</scope>
</reference>
<protein>
    <submittedName>
        <fullName evidence="1">Uncharacterized mitochondrial protein AtMg00810-like</fullName>
    </submittedName>
</protein>
<gene>
    <name evidence="1" type="ORF">Tci_907947</name>
</gene>
<sequence length="121" mass="13851">EIKDKLDLDKNGTLVDAMKYRSMIGAMYLTSSRPDIVHATCLCARYQAKRTEKHLKEVKRIFRYLRGTVNTGLWYTMDSGFELTGFSDADYARCKDSFKSTSDGAQFLGEKLVSWSSKKQE</sequence>
<dbReference type="AlphaFoldDB" id="A0A699VRA3"/>
<organism evidence="1">
    <name type="scientific">Tanacetum cinerariifolium</name>
    <name type="common">Dalmatian daisy</name>
    <name type="synonym">Chrysanthemum cinerariifolium</name>
    <dbReference type="NCBI Taxonomy" id="118510"/>
    <lineage>
        <taxon>Eukaryota</taxon>
        <taxon>Viridiplantae</taxon>
        <taxon>Streptophyta</taxon>
        <taxon>Embryophyta</taxon>
        <taxon>Tracheophyta</taxon>
        <taxon>Spermatophyta</taxon>
        <taxon>Magnoliopsida</taxon>
        <taxon>eudicotyledons</taxon>
        <taxon>Gunneridae</taxon>
        <taxon>Pentapetalae</taxon>
        <taxon>asterids</taxon>
        <taxon>campanulids</taxon>
        <taxon>Asterales</taxon>
        <taxon>Asteraceae</taxon>
        <taxon>Asteroideae</taxon>
        <taxon>Anthemideae</taxon>
        <taxon>Anthemidinae</taxon>
        <taxon>Tanacetum</taxon>
    </lineage>
</organism>
<accession>A0A699VRA3</accession>
<proteinExistence type="predicted"/>